<dbReference type="Proteomes" id="UP001589608">
    <property type="component" value="Unassembled WGS sequence"/>
</dbReference>
<gene>
    <name evidence="2" type="ORF">ACFFTR_22715</name>
</gene>
<protein>
    <submittedName>
        <fullName evidence="2">DUF6671 family protein</fullName>
    </submittedName>
</protein>
<comment type="caution">
    <text evidence="2">The sequence shown here is derived from an EMBL/GenBank/DDBJ whole genome shotgun (WGS) entry which is preliminary data.</text>
</comment>
<evidence type="ECO:0000313" key="2">
    <source>
        <dbReference type="EMBL" id="MFB9445903.1"/>
    </source>
</evidence>
<dbReference type="Pfam" id="PF20376">
    <property type="entry name" value="DUF6671"/>
    <property type="match status" value="1"/>
</dbReference>
<dbReference type="EMBL" id="JBHMCA010000043">
    <property type="protein sequence ID" value="MFB9445903.1"/>
    <property type="molecule type" value="Genomic_DNA"/>
</dbReference>
<dbReference type="InterPro" id="IPR046612">
    <property type="entry name" value="DUF6671"/>
</dbReference>
<reference evidence="2 3" key="1">
    <citation type="submission" date="2024-09" db="EMBL/GenBank/DDBJ databases">
        <authorList>
            <person name="Sun Q."/>
            <person name="Mori K."/>
        </authorList>
    </citation>
    <scope>NUCLEOTIDE SEQUENCE [LARGE SCALE GENOMIC DNA]</scope>
    <source>
        <strain evidence="2 3">JCM 3307</strain>
    </source>
</reference>
<proteinExistence type="predicted"/>
<dbReference type="RefSeq" id="WP_223093037.1">
    <property type="nucleotide sequence ID" value="NZ_CP061913.1"/>
</dbReference>
<organism evidence="2 3">
    <name type="scientific">Dactylosporangium vinaceum</name>
    <dbReference type="NCBI Taxonomy" id="53362"/>
    <lineage>
        <taxon>Bacteria</taxon>
        <taxon>Bacillati</taxon>
        <taxon>Actinomycetota</taxon>
        <taxon>Actinomycetes</taxon>
        <taxon>Micromonosporales</taxon>
        <taxon>Micromonosporaceae</taxon>
        <taxon>Dactylosporangium</taxon>
    </lineage>
</organism>
<evidence type="ECO:0000259" key="1">
    <source>
        <dbReference type="Pfam" id="PF20376"/>
    </source>
</evidence>
<feature type="domain" description="DUF6671" evidence="1">
    <location>
        <begin position="69"/>
        <end position="285"/>
    </location>
</feature>
<evidence type="ECO:0000313" key="3">
    <source>
        <dbReference type="Proteomes" id="UP001589608"/>
    </source>
</evidence>
<sequence>MRDPSAYLGAEVVFATRHGKERQVAGVFACLLGSVVTAPPDLDTDRFGTFTGDVARCLPPLETALAKARLGLAETGLRQALASEGSYGSLPGLGWPGHEEILLFLDDARGWYIIEGHRGVAIPGVARTVAGLDELRPHLPALGWPGQALVVRPHATGTAASDPVVKGVTDLGELAAAIHRAGLRSPDGRATVEPDLRAMHNPTRRAVLRRLGRRMALRLATRCPACATPGYGRTAFEAGLPCADCGRPTERPRADVHTCPACRHTTTVPRGERAASPGECPDCNP</sequence>
<name>A0ABV5MAM4_9ACTN</name>
<keyword evidence="3" id="KW-1185">Reference proteome</keyword>
<accession>A0ABV5MAM4</accession>